<keyword evidence="6" id="KW-1185">Reference proteome</keyword>
<dbReference type="Proteomes" id="UP000821853">
    <property type="component" value="Chromosome 5"/>
</dbReference>
<dbReference type="SUPFAM" id="SSF48264">
    <property type="entry name" value="Cytochrome P450"/>
    <property type="match status" value="1"/>
</dbReference>
<dbReference type="VEuPathDB" id="VectorBase:HLOH_050565"/>
<gene>
    <name evidence="5" type="ORF">HPB48_004197</name>
</gene>
<organism evidence="5 6">
    <name type="scientific">Haemaphysalis longicornis</name>
    <name type="common">Bush tick</name>
    <dbReference type="NCBI Taxonomy" id="44386"/>
    <lineage>
        <taxon>Eukaryota</taxon>
        <taxon>Metazoa</taxon>
        <taxon>Ecdysozoa</taxon>
        <taxon>Arthropoda</taxon>
        <taxon>Chelicerata</taxon>
        <taxon>Arachnida</taxon>
        <taxon>Acari</taxon>
        <taxon>Parasitiformes</taxon>
        <taxon>Ixodida</taxon>
        <taxon>Ixodoidea</taxon>
        <taxon>Ixodidae</taxon>
        <taxon>Haemaphysalinae</taxon>
        <taxon>Haemaphysalis</taxon>
    </lineage>
</organism>
<dbReference type="GO" id="GO:0006805">
    <property type="term" value="P:xenobiotic metabolic process"/>
    <property type="evidence" value="ECO:0007669"/>
    <property type="project" value="TreeGrafter"/>
</dbReference>
<evidence type="ECO:0000256" key="4">
    <source>
        <dbReference type="ARBA" id="ARBA00023033"/>
    </source>
</evidence>
<comment type="caution">
    <text evidence="5">The sequence shown here is derived from an EMBL/GenBank/DDBJ whole genome shotgun (WGS) entry which is preliminary data.</text>
</comment>
<protein>
    <recommendedName>
        <fullName evidence="7">Cytochrome P450</fullName>
    </recommendedName>
</protein>
<dbReference type="AlphaFoldDB" id="A0A9J6GKN4"/>
<dbReference type="InterPro" id="IPR002401">
    <property type="entry name" value="Cyt_P450_E_grp-I"/>
</dbReference>
<evidence type="ECO:0008006" key="7">
    <source>
        <dbReference type="Google" id="ProtNLM"/>
    </source>
</evidence>
<dbReference type="GO" id="GO:0006082">
    <property type="term" value="P:organic acid metabolic process"/>
    <property type="evidence" value="ECO:0007669"/>
    <property type="project" value="TreeGrafter"/>
</dbReference>
<sequence>MKASKQDVVINRFLKPRGTVVLPDIWAIDNDPVLWKEPQKFNPGRFLNEDGSILAHKPEYLIPLSTGKY</sequence>
<keyword evidence="4" id="KW-0560">Oxidoreductase</keyword>
<keyword evidence="4" id="KW-0503">Monooxygenase</keyword>
<dbReference type="InterPro" id="IPR050182">
    <property type="entry name" value="Cytochrome_P450_fam2"/>
</dbReference>
<dbReference type="GO" id="GO:0016712">
    <property type="term" value="F:oxidoreductase activity, acting on paired donors, with incorporation or reduction of molecular oxygen, reduced flavin or flavoprotein as one donor, and incorporation of one atom of oxygen"/>
    <property type="evidence" value="ECO:0007669"/>
    <property type="project" value="TreeGrafter"/>
</dbReference>
<dbReference type="PRINTS" id="PR00463">
    <property type="entry name" value="EP450I"/>
</dbReference>
<comment type="similarity">
    <text evidence="1">Belongs to the cytochrome P450 family.</text>
</comment>
<keyword evidence="3" id="KW-0408">Iron</keyword>
<dbReference type="GO" id="GO:0005737">
    <property type="term" value="C:cytoplasm"/>
    <property type="evidence" value="ECO:0007669"/>
    <property type="project" value="TreeGrafter"/>
</dbReference>
<dbReference type="InterPro" id="IPR001128">
    <property type="entry name" value="Cyt_P450"/>
</dbReference>
<dbReference type="PANTHER" id="PTHR24300">
    <property type="entry name" value="CYTOCHROME P450 508A4-RELATED"/>
    <property type="match status" value="1"/>
</dbReference>
<dbReference type="PANTHER" id="PTHR24300:SF375">
    <property type="entry name" value="CYTOCHROME P450 FAMILY"/>
    <property type="match status" value="1"/>
</dbReference>
<dbReference type="Gene3D" id="1.10.630.10">
    <property type="entry name" value="Cytochrome P450"/>
    <property type="match status" value="1"/>
</dbReference>
<keyword evidence="2" id="KW-0479">Metal-binding</keyword>
<dbReference type="InterPro" id="IPR036396">
    <property type="entry name" value="Cyt_P450_sf"/>
</dbReference>
<dbReference type="Pfam" id="PF00067">
    <property type="entry name" value="p450"/>
    <property type="match status" value="1"/>
</dbReference>
<evidence type="ECO:0000313" key="5">
    <source>
        <dbReference type="EMBL" id="KAH9374972.1"/>
    </source>
</evidence>
<dbReference type="EMBL" id="JABSTR010000007">
    <property type="protein sequence ID" value="KAH9374972.1"/>
    <property type="molecule type" value="Genomic_DNA"/>
</dbReference>
<dbReference type="GO" id="GO:0020037">
    <property type="term" value="F:heme binding"/>
    <property type="evidence" value="ECO:0007669"/>
    <property type="project" value="InterPro"/>
</dbReference>
<evidence type="ECO:0000256" key="2">
    <source>
        <dbReference type="ARBA" id="ARBA00022723"/>
    </source>
</evidence>
<dbReference type="OrthoDB" id="6422850at2759"/>
<proteinExistence type="inferred from homology"/>
<dbReference type="OMA" id="WAIDNDP"/>
<name>A0A9J6GKN4_HAELO</name>
<evidence type="ECO:0000256" key="3">
    <source>
        <dbReference type="ARBA" id="ARBA00023004"/>
    </source>
</evidence>
<dbReference type="GO" id="GO:0005506">
    <property type="term" value="F:iron ion binding"/>
    <property type="evidence" value="ECO:0007669"/>
    <property type="project" value="InterPro"/>
</dbReference>
<evidence type="ECO:0000313" key="6">
    <source>
        <dbReference type="Proteomes" id="UP000821853"/>
    </source>
</evidence>
<evidence type="ECO:0000256" key="1">
    <source>
        <dbReference type="ARBA" id="ARBA00010617"/>
    </source>
</evidence>
<accession>A0A9J6GKN4</accession>
<reference evidence="5 6" key="1">
    <citation type="journal article" date="2020" name="Cell">
        <title>Large-Scale Comparative Analyses of Tick Genomes Elucidate Their Genetic Diversity and Vector Capacities.</title>
        <authorList>
            <consortium name="Tick Genome and Microbiome Consortium (TIGMIC)"/>
            <person name="Jia N."/>
            <person name="Wang J."/>
            <person name="Shi W."/>
            <person name="Du L."/>
            <person name="Sun Y."/>
            <person name="Zhan W."/>
            <person name="Jiang J.F."/>
            <person name="Wang Q."/>
            <person name="Zhang B."/>
            <person name="Ji P."/>
            <person name="Bell-Sakyi L."/>
            <person name="Cui X.M."/>
            <person name="Yuan T.T."/>
            <person name="Jiang B.G."/>
            <person name="Yang W.F."/>
            <person name="Lam T.T."/>
            <person name="Chang Q.C."/>
            <person name="Ding S.J."/>
            <person name="Wang X.J."/>
            <person name="Zhu J.G."/>
            <person name="Ruan X.D."/>
            <person name="Zhao L."/>
            <person name="Wei J.T."/>
            <person name="Ye R.Z."/>
            <person name="Que T.C."/>
            <person name="Du C.H."/>
            <person name="Zhou Y.H."/>
            <person name="Cheng J.X."/>
            <person name="Dai P.F."/>
            <person name="Guo W.B."/>
            <person name="Han X.H."/>
            <person name="Huang E.J."/>
            <person name="Li L.F."/>
            <person name="Wei W."/>
            <person name="Gao Y.C."/>
            <person name="Liu J.Z."/>
            <person name="Shao H.Z."/>
            <person name="Wang X."/>
            <person name="Wang C.C."/>
            <person name="Yang T.C."/>
            <person name="Huo Q.B."/>
            <person name="Li W."/>
            <person name="Chen H.Y."/>
            <person name="Chen S.E."/>
            <person name="Zhou L.G."/>
            <person name="Ni X.B."/>
            <person name="Tian J.H."/>
            <person name="Sheng Y."/>
            <person name="Liu T."/>
            <person name="Pan Y.S."/>
            <person name="Xia L.Y."/>
            <person name="Li J."/>
            <person name="Zhao F."/>
            <person name="Cao W.C."/>
        </authorList>
    </citation>
    <scope>NUCLEOTIDE SEQUENCE [LARGE SCALE GENOMIC DNA]</scope>
    <source>
        <strain evidence="5">HaeL-2018</strain>
    </source>
</reference>